<evidence type="ECO:0000313" key="3">
    <source>
        <dbReference type="Proteomes" id="UP000199229"/>
    </source>
</evidence>
<evidence type="ECO:0000313" key="2">
    <source>
        <dbReference type="EMBL" id="SFG88926.1"/>
    </source>
</evidence>
<organism evidence="2 3">
    <name type="scientific">Methylobacterium gossipiicola</name>
    <dbReference type="NCBI Taxonomy" id="582675"/>
    <lineage>
        <taxon>Bacteria</taxon>
        <taxon>Pseudomonadati</taxon>
        <taxon>Pseudomonadota</taxon>
        <taxon>Alphaproteobacteria</taxon>
        <taxon>Hyphomicrobiales</taxon>
        <taxon>Methylobacteriaceae</taxon>
        <taxon>Methylobacterium</taxon>
    </lineage>
</organism>
<dbReference type="RefSeq" id="WP_091972689.1">
    <property type="nucleotide sequence ID" value="NZ_FOPM01000015.1"/>
</dbReference>
<keyword evidence="1" id="KW-0812">Transmembrane</keyword>
<reference evidence="3" key="1">
    <citation type="submission" date="2016-10" db="EMBL/GenBank/DDBJ databases">
        <authorList>
            <person name="Varghese N."/>
            <person name="Submissions S."/>
        </authorList>
    </citation>
    <scope>NUCLEOTIDE SEQUENCE [LARGE SCALE GENOMIC DNA]</scope>
    <source>
        <strain evidence="3">Gh-105</strain>
    </source>
</reference>
<keyword evidence="1" id="KW-1133">Transmembrane helix</keyword>
<gene>
    <name evidence="2" type="ORF">SAMN05192565_11552</name>
</gene>
<dbReference type="OrthoDB" id="7998692at2"/>
<dbReference type="Proteomes" id="UP000199229">
    <property type="component" value="Unassembled WGS sequence"/>
</dbReference>
<accession>A0A1I2VN40</accession>
<sequence length="106" mass="11411">MSDSVVASVSFSSLRLARAARDRLARAGFARNSIDIVRHDDDFAVAINTRPENKDRAERILTGSPLADDLRRTGESVAAAVNDNRGLALGLAALAGFALYGLTRRR</sequence>
<proteinExistence type="predicted"/>
<dbReference type="AlphaFoldDB" id="A0A1I2VN40"/>
<protein>
    <submittedName>
        <fullName evidence="2">Uncharacterized protein</fullName>
    </submittedName>
</protein>
<feature type="transmembrane region" description="Helical" evidence="1">
    <location>
        <begin position="86"/>
        <end position="103"/>
    </location>
</feature>
<dbReference type="EMBL" id="FOPM01000015">
    <property type="protein sequence ID" value="SFG88926.1"/>
    <property type="molecule type" value="Genomic_DNA"/>
</dbReference>
<keyword evidence="1" id="KW-0472">Membrane</keyword>
<name>A0A1I2VN40_9HYPH</name>
<evidence type="ECO:0000256" key="1">
    <source>
        <dbReference type="SAM" id="Phobius"/>
    </source>
</evidence>
<keyword evidence="3" id="KW-1185">Reference proteome</keyword>